<dbReference type="EMBL" id="FOTI01000038">
    <property type="protein sequence ID" value="SFL86908.1"/>
    <property type="molecule type" value="Genomic_DNA"/>
</dbReference>
<feature type="domain" description="GGDEF" evidence="2">
    <location>
        <begin position="311"/>
        <end position="450"/>
    </location>
</feature>
<keyword evidence="4" id="KW-1185">Reference proteome</keyword>
<dbReference type="InterPro" id="IPR025736">
    <property type="entry name" value="PucR_C-HTH_dom"/>
</dbReference>
<evidence type="ECO:0000313" key="4">
    <source>
        <dbReference type="Proteomes" id="UP000199006"/>
    </source>
</evidence>
<dbReference type="PROSITE" id="PS50887">
    <property type="entry name" value="GGDEF"/>
    <property type="match status" value="1"/>
</dbReference>
<dbReference type="STRING" id="29563.SAMN02983006_02241"/>
<dbReference type="InterPro" id="IPR041522">
    <property type="entry name" value="CdaR_GGDEF"/>
</dbReference>
<dbReference type="OrthoDB" id="143422at2"/>
<protein>
    <submittedName>
        <fullName evidence="3">Purine catabolism regulatory protein</fullName>
    </submittedName>
</protein>
<evidence type="ECO:0000313" key="3">
    <source>
        <dbReference type="EMBL" id="SFL86908.1"/>
    </source>
</evidence>
<dbReference type="RefSeq" id="WP_089862278.1">
    <property type="nucleotide sequence ID" value="NZ_FOTI01000038.1"/>
</dbReference>
<organism evidence="3 4">
    <name type="scientific">Halanaerobium salsuginis</name>
    <dbReference type="NCBI Taxonomy" id="29563"/>
    <lineage>
        <taxon>Bacteria</taxon>
        <taxon>Bacillati</taxon>
        <taxon>Bacillota</taxon>
        <taxon>Clostridia</taxon>
        <taxon>Halanaerobiales</taxon>
        <taxon>Halanaerobiaceae</taxon>
        <taxon>Halanaerobium</taxon>
    </lineage>
</organism>
<dbReference type="Pfam" id="PF17853">
    <property type="entry name" value="GGDEF_2"/>
    <property type="match status" value="1"/>
</dbReference>
<dbReference type="PANTHER" id="PTHR33744:SF1">
    <property type="entry name" value="DNA-BINDING TRANSCRIPTIONAL ACTIVATOR ADER"/>
    <property type="match status" value="1"/>
</dbReference>
<accession>A0A1I4L792</accession>
<proteinExistence type="inferred from homology"/>
<comment type="similarity">
    <text evidence="1">Belongs to the CdaR family.</text>
</comment>
<evidence type="ECO:0000256" key="1">
    <source>
        <dbReference type="ARBA" id="ARBA00006754"/>
    </source>
</evidence>
<dbReference type="AlphaFoldDB" id="A0A1I4L792"/>
<dbReference type="Gene3D" id="1.10.10.2840">
    <property type="entry name" value="PucR C-terminal helix-turn-helix domain"/>
    <property type="match status" value="1"/>
</dbReference>
<dbReference type="Pfam" id="PF07905">
    <property type="entry name" value="PucR"/>
    <property type="match status" value="1"/>
</dbReference>
<name>A0A1I4L792_9FIRM</name>
<reference evidence="3 4" key="1">
    <citation type="submission" date="2016-10" db="EMBL/GenBank/DDBJ databases">
        <authorList>
            <person name="de Groot N.N."/>
        </authorList>
    </citation>
    <scope>NUCLEOTIDE SEQUENCE [LARGE SCALE GENOMIC DNA]</scope>
    <source>
        <strain evidence="3 4">ATCC 51327</strain>
    </source>
</reference>
<sequence length="547" mass="62252">MAIKVADILKFDFMQEAKLLAGQAGVSREIKYVDIIEVPDVKGWLKEGGLFLTTGYSMKDNPAAQKKIVKSLQEANSAGLCMKKGRYFDSIPEVILACGEKYNFPVIELPATISYVDILLPLIDEILGKEAYLLKRSEKIHQELTKVVLMGGGIDHIAQTLYQLIPRPVLIQNAEQEILALVGEVREKNQLKDSLALPMRKLKARLNNNKVVRIEGENGRSRLIAPIIVAGNIYGYISVFESPDRKIEAIDYRAVEHAATVIALEMLKEKGQSETEKRMQTELLNDLLQNNYSSAKTIAKRASYLGWDLTKDYLTIVIDIDDLESYYLNLEYQDESHIQAVKEEIKKIVRWEMVMENKDPILINQSDSLIIFYNCQNLKTKQQNQQKSLSFARHIRRLIVKNIPDIMISIGIGNFYPEIKGLRQSYKEASQAIKIGKKIYRENGVYHYDELGIFKILVELDNYDVLKEFRQEILGPALDESGAELLETVDVLLNNLGNKTQAAAELNIHRNSLNYRIKKFSELLGRDLNNSDNLLDIYLAIKISQII</sequence>
<dbReference type="InterPro" id="IPR029016">
    <property type="entry name" value="GAF-like_dom_sf"/>
</dbReference>
<dbReference type="Pfam" id="PF13556">
    <property type="entry name" value="HTH_30"/>
    <property type="match status" value="1"/>
</dbReference>
<dbReference type="InterPro" id="IPR042070">
    <property type="entry name" value="PucR_C-HTH_sf"/>
</dbReference>
<dbReference type="PANTHER" id="PTHR33744">
    <property type="entry name" value="CARBOHYDRATE DIACID REGULATOR"/>
    <property type="match status" value="1"/>
</dbReference>
<gene>
    <name evidence="3" type="ORF">SAMN02983006_02241</name>
</gene>
<dbReference type="InterPro" id="IPR012914">
    <property type="entry name" value="PucR_dom"/>
</dbReference>
<dbReference type="Gene3D" id="3.30.450.40">
    <property type="match status" value="1"/>
</dbReference>
<dbReference type="InterPro" id="IPR051448">
    <property type="entry name" value="CdaR-like_regulators"/>
</dbReference>
<evidence type="ECO:0000259" key="2">
    <source>
        <dbReference type="PROSITE" id="PS50887"/>
    </source>
</evidence>
<dbReference type="Proteomes" id="UP000199006">
    <property type="component" value="Unassembled WGS sequence"/>
</dbReference>
<dbReference type="InterPro" id="IPR000160">
    <property type="entry name" value="GGDEF_dom"/>
</dbReference>